<accession>A0A8B9SRS2</accession>
<feature type="region of interest" description="Disordered" evidence="7">
    <location>
        <begin position="1"/>
        <end position="46"/>
    </location>
</feature>
<evidence type="ECO:0000256" key="6">
    <source>
        <dbReference type="ARBA" id="ARBA00023136"/>
    </source>
</evidence>
<comment type="subcellular location">
    <subcellularLocation>
        <location evidence="1">Golgi apparatus membrane</location>
        <topology evidence="1">Multi-pass membrane protein</topology>
    </subcellularLocation>
</comment>
<evidence type="ECO:0000256" key="5">
    <source>
        <dbReference type="ARBA" id="ARBA00022989"/>
    </source>
</evidence>
<dbReference type="NCBIfam" id="TIGR00803">
    <property type="entry name" value="nst"/>
    <property type="match status" value="1"/>
</dbReference>
<keyword evidence="5 8" id="KW-1133">Transmembrane helix</keyword>
<keyword evidence="6 8" id="KW-0472">Membrane</keyword>
<feature type="compositionally biased region" description="Basic residues" evidence="7">
    <location>
        <begin position="31"/>
        <end position="40"/>
    </location>
</feature>
<sequence length="510" mass="56658">MTLCMPPAAPSRAERWPRCRPPPPPPTARPPSRHVTRRHFLSPPSIPLVAPMTRSAGLAKRGRAAPRMRAAGDEAGMGDVTGEPLVLGSPRPEGSGMELRCCRRLAPCSRSTAATFLLGGVFIALGSSRILLMKYSANEDNKYDYLPTTVNICSEVVKLFLCLILALWVKKKEGCLDHPSGCLSWKNFCNSMKWSIPAFLYFLDNLIVFYVLTYLQPAMAVLFSNFVIITTALLFRIVLKRKLSWVQWASLVILFLSIVALTLGTGGHQQSLAVHGFHHNMFFSPSNHCLLYTGPEEPCVEKGNCGAPSFLPSFQWNVTSTMAGALKPLRLSLGHLLILVQCFISALANIYNEKILKDGDQLGESIFTQNSKLYAFGVLFNGLMLGLQAKDRRQIGNCGFFYGHNVFSVTLIFVTAFLGLSVAFILKFRDNMFHVMTAQITTVIITTVSFVIFDFRPSLEFFLEAPVVLLSIFIYNASKPRGLEFVTPAGKGQALQRRHVGEVKWGWRRI</sequence>
<organism evidence="9 10">
    <name type="scientific">Anas platyrhynchos</name>
    <name type="common">Mallard</name>
    <name type="synonym">Anas boschas</name>
    <dbReference type="NCBI Taxonomy" id="8839"/>
    <lineage>
        <taxon>Eukaryota</taxon>
        <taxon>Metazoa</taxon>
        <taxon>Chordata</taxon>
        <taxon>Craniata</taxon>
        <taxon>Vertebrata</taxon>
        <taxon>Euteleostomi</taxon>
        <taxon>Archelosauria</taxon>
        <taxon>Archosauria</taxon>
        <taxon>Dinosauria</taxon>
        <taxon>Saurischia</taxon>
        <taxon>Theropoda</taxon>
        <taxon>Coelurosauria</taxon>
        <taxon>Aves</taxon>
        <taxon>Neognathae</taxon>
        <taxon>Galloanserae</taxon>
        <taxon>Anseriformes</taxon>
        <taxon>Anatidae</taxon>
        <taxon>Anatinae</taxon>
        <taxon>Anas</taxon>
    </lineage>
</organism>
<feature type="transmembrane region" description="Helical" evidence="8">
    <location>
        <begin position="113"/>
        <end position="133"/>
    </location>
</feature>
<keyword evidence="3" id="KW-0813">Transport</keyword>
<feature type="transmembrane region" description="Helical" evidence="8">
    <location>
        <begin position="373"/>
        <end position="389"/>
    </location>
</feature>
<evidence type="ECO:0000256" key="3">
    <source>
        <dbReference type="ARBA" id="ARBA00022597"/>
    </source>
</evidence>
<proteinExistence type="inferred from homology"/>
<comment type="similarity">
    <text evidence="2">Belongs to the nucleotide-sugar transporter family. SLC35A subfamily.</text>
</comment>
<dbReference type="SUPFAM" id="SSF103481">
    <property type="entry name" value="Multidrug resistance efflux transporter EmrE"/>
    <property type="match status" value="1"/>
</dbReference>
<feature type="transmembrane region" description="Helical" evidence="8">
    <location>
        <begin position="145"/>
        <end position="169"/>
    </location>
</feature>
<evidence type="ECO:0000313" key="10">
    <source>
        <dbReference type="Proteomes" id="UP000694400"/>
    </source>
</evidence>
<evidence type="ECO:0000313" key="9">
    <source>
        <dbReference type="Ensembl" id="ENSAPLP00020010123.1"/>
    </source>
</evidence>
<feature type="compositionally biased region" description="Pro residues" evidence="7">
    <location>
        <begin position="19"/>
        <end position="29"/>
    </location>
</feature>
<feature type="transmembrane region" description="Helical" evidence="8">
    <location>
        <begin position="245"/>
        <end position="264"/>
    </location>
</feature>
<reference evidence="9" key="2">
    <citation type="submission" date="2025-08" db="UniProtKB">
        <authorList>
            <consortium name="Ensembl"/>
        </authorList>
    </citation>
    <scope>IDENTIFICATION</scope>
</reference>
<feature type="transmembrane region" description="Helical" evidence="8">
    <location>
        <begin position="332"/>
        <end position="352"/>
    </location>
</feature>
<dbReference type="InterPro" id="IPR037185">
    <property type="entry name" value="EmrE-like"/>
</dbReference>
<dbReference type="GO" id="GO:0000139">
    <property type="term" value="C:Golgi membrane"/>
    <property type="evidence" value="ECO:0007669"/>
    <property type="project" value="UniProtKB-SubCell"/>
</dbReference>
<keyword evidence="4 8" id="KW-0812">Transmembrane</keyword>
<dbReference type="AlphaFoldDB" id="A0A8B9SRS2"/>
<keyword evidence="3" id="KW-0762">Sugar transport</keyword>
<feature type="transmembrane region" description="Helical" evidence="8">
    <location>
        <begin position="194"/>
        <end position="212"/>
    </location>
</feature>
<evidence type="ECO:0000256" key="2">
    <source>
        <dbReference type="ARBA" id="ARBA00009976"/>
    </source>
</evidence>
<feature type="transmembrane region" description="Helical" evidence="8">
    <location>
        <begin position="433"/>
        <end position="453"/>
    </location>
</feature>
<reference evidence="9" key="3">
    <citation type="submission" date="2025-09" db="UniProtKB">
        <authorList>
            <consortium name="Ensembl"/>
        </authorList>
    </citation>
    <scope>IDENTIFICATION</scope>
</reference>
<dbReference type="GO" id="GO:0015165">
    <property type="term" value="F:pyrimidine nucleotide-sugar transmembrane transporter activity"/>
    <property type="evidence" value="ECO:0007669"/>
    <property type="project" value="InterPro"/>
</dbReference>
<dbReference type="Pfam" id="PF04142">
    <property type="entry name" value="Nuc_sug_transp"/>
    <property type="match status" value="1"/>
</dbReference>
<dbReference type="Proteomes" id="UP000694400">
    <property type="component" value="Chromosome 1"/>
</dbReference>
<reference evidence="9" key="1">
    <citation type="submission" date="2019-08" db="EMBL/GenBank/DDBJ databases">
        <title>Three high-quality genomes provides insights into domestication of ducks.</title>
        <authorList>
            <person name="Hou Z.C."/>
            <person name="Zhu F."/>
            <person name="Yin Z.T."/>
            <person name="Zhang F."/>
        </authorList>
    </citation>
    <scope>NUCLEOTIDE SEQUENCE [LARGE SCALE GENOMIC DNA]</scope>
</reference>
<name>A0A8B9SRS2_ANAPL</name>
<evidence type="ECO:0000256" key="1">
    <source>
        <dbReference type="ARBA" id="ARBA00004653"/>
    </source>
</evidence>
<feature type="transmembrane region" description="Helical" evidence="8">
    <location>
        <begin position="401"/>
        <end position="426"/>
    </location>
</feature>
<protein>
    <submittedName>
        <fullName evidence="9">Solute carrier family 35 member A5</fullName>
    </submittedName>
</protein>
<evidence type="ECO:0000256" key="4">
    <source>
        <dbReference type="ARBA" id="ARBA00022692"/>
    </source>
</evidence>
<dbReference type="Ensembl" id="ENSAPLT00020010897.1">
    <property type="protein sequence ID" value="ENSAPLP00020010123.1"/>
    <property type="gene ID" value="ENSAPLG00020007428.1"/>
</dbReference>
<feature type="transmembrane region" description="Helical" evidence="8">
    <location>
        <begin position="218"/>
        <end position="238"/>
    </location>
</feature>
<evidence type="ECO:0000256" key="8">
    <source>
        <dbReference type="SAM" id="Phobius"/>
    </source>
</evidence>
<dbReference type="PANTHER" id="PTHR10231">
    <property type="entry name" value="NUCLEOTIDE-SUGAR TRANSMEMBRANE TRANSPORTER"/>
    <property type="match status" value="1"/>
</dbReference>
<evidence type="ECO:0000256" key="7">
    <source>
        <dbReference type="SAM" id="MobiDB-lite"/>
    </source>
</evidence>
<dbReference type="InterPro" id="IPR007271">
    <property type="entry name" value="Nuc_sug_transpt"/>
</dbReference>